<dbReference type="Pfam" id="PF04149">
    <property type="entry name" value="DUF397"/>
    <property type="match status" value="1"/>
</dbReference>
<dbReference type="RefSeq" id="WP_120740270.1">
    <property type="nucleotide sequence ID" value="NZ_CP032568.1"/>
</dbReference>
<feature type="domain" description="DUF397" evidence="1">
    <location>
        <begin position="8"/>
        <end position="56"/>
    </location>
</feature>
<proteinExistence type="predicted"/>
<evidence type="ECO:0000313" key="3">
    <source>
        <dbReference type="Proteomes" id="UP000267164"/>
    </source>
</evidence>
<dbReference type="AlphaFoldDB" id="A0A386ZGS7"/>
<evidence type="ECO:0000259" key="1">
    <source>
        <dbReference type="Pfam" id="PF04149"/>
    </source>
</evidence>
<keyword evidence="3" id="KW-1185">Reference proteome</keyword>
<reference evidence="2 3" key="1">
    <citation type="submission" date="2018-09" db="EMBL/GenBank/DDBJ databases">
        <title>Nocardia yunnanensis sp. nov., an actinomycete isolated from a soil sample.</title>
        <authorList>
            <person name="Zhang J."/>
        </authorList>
    </citation>
    <scope>NUCLEOTIDE SEQUENCE [LARGE SCALE GENOMIC DNA]</scope>
    <source>
        <strain evidence="2 3">CFHS0054</strain>
    </source>
</reference>
<accession>A0A386ZGS7</accession>
<dbReference type="KEGG" id="nyu:D7D52_25415"/>
<name>A0A386ZGS7_9NOCA</name>
<gene>
    <name evidence="2" type="ORF">D7D52_25415</name>
</gene>
<dbReference type="OrthoDB" id="4565599at2"/>
<dbReference type="Proteomes" id="UP000267164">
    <property type="component" value="Chromosome"/>
</dbReference>
<sequence>MSKPPVRQWYKSRRSEASNACVEVCHDHGGVGVRDSKDPGGPELFFEGSQWDAFLRSRIWQP</sequence>
<organism evidence="2 3">
    <name type="scientific">Nocardia yunnanensis</name>
    <dbReference type="NCBI Taxonomy" id="2382165"/>
    <lineage>
        <taxon>Bacteria</taxon>
        <taxon>Bacillati</taxon>
        <taxon>Actinomycetota</taxon>
        <taxon>Actinomycetes</taxon>
        <taxon>Mycobacteriales</taxon>
        <taxon>Nocardiaceae</taxon>
        <taxon>Nocardia</taxon>
    </lineage>
</organism>
<evidence type="ECO:0000313" key="2">
    <source>
        <dbReference type="EMBL" id="AYF76600.1"/>
    </source>
</evidence>
<dbReference type="EMBL" id="CP032568">
    <property type="protein sequence ID" value="AYF76600.1"/>
    <property type="molecule type" value="Genomic_DNA"/>
</dbReference>
<dbReference type="InterPro" id="IPR007278">
    <property type="entry name" value="DUF397"/>
</dbReference>
<protein>
    <submittedName>
        <fullName evidence="2">DUF397 domain-containing protein</fullName>
    </submittedName>
</protein>